<evidence type="ECO:0000256" key="6">
    <source>
        <dbReference type="ARBA" id="ARBA00023274"/>
    </source>
</evidence>
<dbReference type="GO" id="GO:1990904">
    <property type="term" value="C:ribonucleoprotein complex"/>
    <property type="evidence" value="ECO:0007669"/>
    <property type="project" value="UniProtKB-KW"/>
</dbReference>
<feature type="domain" description="Large ribosomal subunit protein uL5 N-terminal" evidence="10">
    <location>
        <begin position="30"/>
        <end position="86"/>
    </location>
</feature>
<dbReference type="NCBIfam" id="NF000585">
    <property type="entry name" value="PRK00010.1"/>
    <property type="match status" value="1"/>
</dbReference>
<dbReference type="PANTHER" id="PTHR11994">
    <property type="entry name" value="60S RIBOSOMAL PROTEIN L11-RELATED"/>
    <property type="match status" value="1"/>
</dbReference>
<evidence type="ECO:0000256" key="1">
    <source>
        <dbReference type="ARBA" id="ARBA00008553"/>
    </source>
</evidence>
<evidence type="ECO:0000256" key="5">
    <source>
        <dbReference type="ARBA" id="ARBA00022980"/>
    </source>
</evidence>
<reference evidence="12 13" key="1">
    <citation type="journal article" date="2014" name="Genome Announc.">
        <title>Genome Sequence of Afipia felis Strain 76713, Isolated in Hospital Water Using an Amoeba Co-Culture Procedure.</title>
        <authorList>
            <person name="Benamar S."/>
            <person name="La Scola B."/>
            <person name="Croce O."/>
        </authorList>
    </citation>
    <scope>NUCLEOTIDE SEQUENCE [LARGE SCALE GENOMIC DNA]</scope>
    <source>
        <strain evidence="12 13">76713</strain>
    </source>
</reference>
<dbReference type="Gene3D" id="3.30.1440.10">
    <property type="match status" value="1"/>
</dbReference>
<comment type="similarity">
    <text evidence="1 8 9">Belongs to the universal ribosomal protein uL5 family.</text>
</comment>
<keyword evidence="13" id="KW-1185">Reference proteome</keyword>
<keyword evidence="3 8" id="KW-0699">rRNA-binding</keyword>
<dbReference type="RefSeq" id="WP_009341050.1">
    <property type="nucleotide sequence ID" value="NZ_CCAZ020000001.1"/>
</dbReference>
<comment type="subunit">
    <text evidence="8">Part of the 50S ribosomal subunit; part of the 5S rRNA/L5/L18/L25 subcomplex. Contacts the 5S rRNA and the P site tRNA. Forms a bridge to the 30S subunit in the 70S ribosome.</text>
</comment>
<dbReference type="SUPFAM" id="SSF55282">
    <property type="entry name" value="RL5-like"/>
    <property type="match status" value="1"/>
</dbReference>
<dbReference type="InterPro" id="IPR020929">
    <property type="entry name" value="Ribosomal_uL5_CS"/>
</dbReference>
<dbReference type="OrthoDB" id="9806626at2"/>
<evidence type="ECO:0000256" key="7">
    <source>
        <dbReference type="ARBA" id="ARBA00035245"/>
    </source>
</evidence>
<proteinExistence type="inferred from homology"/>
<gene>
    <name evidence="8 12" type="primary">rplE</name>
    <name evidence="12" type="ORF">BN961_01031</name>
</gene>
<dbReference type="FunFam" id="3.30.1440.10:FF:000001">
    <property type="entry name" value="50S ribosomal protein L5"/>
    <property type="match status" value="1"/>
</dbReference>
<evidence type="ECO:0000313" key="12">
    <source>
        <dbReference type="EMBL" id="CEG07633.1"/>
    </source>
</evidence>
<keyword evidence="6 8" id="KW-0687">Ribonucleoprotein</keyword>
<accession>A0A090N6X9</accession>
<dbReference type="InterPro" id="IPR031309">
    <property type="entry name" value="Ribosomal_uL5_C"/>
</dbReference>
<evidence type="ECO:0000259" key="10">
    <source>
        <dbReference type="Pfam" id="PF00281"/>
    </source>
</evidence>
<dbReference type="InterPro" id="IPR022803">
    <property type="entry name" value="Ribosomal_uL5_dom_sf"/>
</dbReference>
<evidence type="ECO:0000313" key="13">
    <source>
        <dbReference type="Proteomes" id="UP000035762"/>
    </source>
</evidence>
<protein>
    <recommendedName>
        <fullName evidence="7 8">Large ribosomal subunit protein uL5</fullName>
    </recommendedName>
</protein>
<evidence type="ECO:0000256" key="9">
    <source>
        <dbReference type="RuleBase" id="RU003930"/>
    </source>
</evidence>
<dbReference type="PIRSF" id="PIRSF002161">
    <property type="entry name" value="Ribosomal_L5"/>
    <property type="match status" value="1"/>
</dbReference>
<dbReference type="Proteomes" id="UP000035762">
    <property type="component" value="Unassembled WGS sequence"/>
</dbReference>
<comment type="function">
    <text evidence="8">This is 1 of the proteins that bind and probably mediate the attachment of the 5S RNA into the large ribosomal subunit, where it forms part of the central protuberance. In the 70S ribosome it contacts protein S13 of the 30S subunit (bridge B1b), connecting the 2 subunits; this bridge is implicated in subunit movement. Contacts the P site tRNA; the 5S rRNA and some of its associated proteins might help stabilize positioning of ribosome-bound tRNAs.</text>
</comment>
<dbReference type="STRING" id="1035.BN961_01031"/>
<dbReference type="Pfam" id="PF00281">
    <property type="entry name" value="Ribosomal_L5"/>
    <property type="match status" value="1"/>
</dbReference>
<dbReference type="PROSITE" id="PS00358">
    <property type="entry name" value="RIBOSOMAL_L5"/>
    <property type="match status" value="1"/>
</dbReference>
<dbReference type="EMBL" id="CCAZ020000001">
    <property type="protein sequence ID" value="CEG07633.1"/>
    <property type="molecule type" value="Genomic_DNA"/>
</dbReference>
<dbReference type="HAMAP" id="MF_01333_B">
    <property type="entry name" value="Ribosomal_uL5_B"/>
    <property type="match status" value="1"/>
</dbReference>
<dbReference type="GO" id="GO:0019843">
    <property type="term" value="F:rRNA binding"/>
    <property type="evidence" value="ECO:0007669"/>
    <property type="project" value="UniProtKB-UniRule"/>
</dbReference>
<keyword evidence="4 8" id="KW-0694">RNA-binding</keyword>
<feature type="domain" description="Large ribosomal subunit protein uL5 C-terminal" evidence="11">
    <location>
        <begin position="91"/>
        <end position="183"/>
    </location>
</feature>
<keyword evidence="5 8" id="KW-0689">Ribosomal protein</keyword>
<evidence type="ECO:0000256" key="3">
    <source>
        <dbReference type="ARBA" id="ARBA00022730"/>
    </source>
</evidence>
<evidence type="ECO:0000256" key="4">
    <source>
        <dbReference type="ARBA" id="ARBA00022884"/>
    </source>
</evidence>
<evidence type="ECO:0000259" key="11">
    <source>
        <dbReference type="Pfam" id="PF00673"/>
    </source>
</evidence>
<keyword evidence="2 8" id="KW-0820">tRNA-binding</keyword>
<dbReference type="GO" id="GO:0005840">
    <property type="term" value="C:ribosome"/>
    <property type="evidence" value="ECO:0007669"/>
    <property type="project" value="UniProtKB-KW"/>
</dbReference>
<dbReference type="GO" id="GO:0003735">
    <property type="term" value="F:structural constituent of ribosome"/>
    <property type="evidence" value="ECO:0007669"/>
    <property type="project" value="InterPro"/>
</dbReference>
<dbReference type="AlphaFoldDB" id="A0A090N6X9"/>
<evidence type="ECO:0000256" key="8">
    <source>
        <dbReference type="HAMAP-Rule" id="MF_01333"/>
    </source>
</evidence>
<name>A0A090N6X9_AFIFE</name>
<dbReference type="InterPro" id="IPR020930">
    <property type="entry name" value="Ribosomal_uL5_bac-type"/>
</dbReference>
<dbReference type="GO" id="GO:0006412">
    <property type="term" value="P:translation"/>
    <property type="evidence" value="ECO:0007669"/>
    <property type="project" value="UniProtKB-UniRule"/>
</dbReference>
<sequence>MAENAYIPRLRTVYDRDIRGKLTEQFGLTNAMQVPRLEKVVLNMGIGEAVNDRKKVELAANDLALIAGQKPVVTHSRKAIATFKLREGQAIGAKVTLRKAKMYEFIDRLINVALPRVRDFRGLNPKSFDGRGNYSLGLKEHIVFPEIDYDKSGETWGMDITVCTTAANDEQARALLTAFNFPFRQ</sequence>
<dbReference type="GO" id="GO:0000049">
    <property type="term" value="F:tRNA binding"/>
    <property type="evidence" value="ECO:0007669"/>
    <property type="project" value="UniProtKB-UniRule"/>
</dbReference>
<evidence type="ECO:0000256" key="2">
    <source>
        <dbReference type="ARBA" id="ARBA00022555"/>
    </source>
</evidence>
<dbReference type="InterPro" id="IPR002132">
    <property type="entry name" value="Ribosomal_uL5"/>
</dbReference>
<dbReference type="InterPro" id="IPR031310">
    <property type="entry name" value="Ribosomal_uL5_N"/>
</dbReference>
<organism evidence="12 13">
    <name type="scientific">Afipia felis</name>
    <name type="common">Cat scratch disease bacillus</name>
    <dbReference type="NCBI Taxonomy" id="1035"/>
    <lineage>
        <taxon>Bacteria</taxon>
        <taxon>Pseudomonadati</taxon>
        <taxon>Pseudomonadota</taxon>
        <taxon>Alphaproteobacteria</taxon>
        <taxon>Hyphomicrobiales</taxon>
        <taxon>Nitrobacteraceae</taxon>
        <taxon>Afipia</taxon>
    </lineage>
</organism>
<comment type="caution">
    <text evidence="12">The sequence shown here is derived from an EMBL/GenBank/DDBJ whole genome shotgun (WGS) entry which is preliminary data.</text>
</comment>
<dbReference type="Pfam" id="PF00673">
    <property type="entry name" value="Ribosomal_L5_C"/>
    <property type="match status" value="1"/>
</dbReference>